<sequence length="760" mass="87547">MWEKIIYSFPIQLLLLHLRKNLLLVTLWVLLALIIFQHSGSVLGIPYLFLDPEYLNLVSWQSFFLVGVALAVFTMAFHMTTYILDGAKFRFLAVIPRPFIQFCINNGLIPLVFYICYIYAIINFQLDNEHESNWTVVHYLLGFAGGSTLTFAFLFIYFRFTNKDFFVLFAGNVEKRLRKTKISRANMLKRIKESKKATNKVVDYLDLRLRFRMVRSDLSAFEGRQLLRVFDQNHLNMVVIQTALISLIFILGFFREIPLLQLPAAASFMLLLSILTMLVGAVVFWLREWATPVAIAGIVLFNLFSNSDFLNRPHTAFGMDYEGDLASYKLETINATLLSDNIEEDKANTIKTLENWRAKFPADKKPKMVFVTTSGGGQRAALWTLKVLQEAEFVSNGQLTKHTQLITGASGGIIGAAFYRELYLQSQSDASLHPKDDRFLDQISSDNLNPIIFTLLVNDLLIRSQYFTYNNRKYLKDRGFSFEQQLNINTNKVLDKPLSAYLEPERESKIPMLLITPLITNDGRKLYISPKPISYMGISPTKSEGWDEKSQGVDFQRFFYAQDAQGLRFISALRMGATFPFITPNIQLPSSPRMEVMDSGLSDNFGIQDALKFIHVFQDWISENTSGVLLLTIRDSEKFSEIEGKQALTVMQKLFTPLKNIYINWDNVQTLHNEVLFTRMKETVGFPMDRIEFEYSTLQYLKERGLADQEGVFNPETQEILRASLNWRLTAREKKSVIDNIHSPYNQRSLLRLKNYTFLE</sequence>
<gene>
    <name evidence="3" type="ORF">EGN73_00470</name>
</gene>
<feature type="transmembrane region" description="Helical" evidence="1">
    <location>
        <begin position="104"/>
        <end position="124"/>
    </location>
</feature>
<feature type="domain" description="PNPLA" evidence="2">
    <location>
        <begin position="374"/>
        <end position="611"/>
    </location>
</feature>
<organism evidence="3 4">
    <name type="scientific">Arthrospiribacter ruber</name>
    <dbReference type="NCBI Taxonomy" id="2487934"/>
    <lineage>
        <taxon>Bacteria</taxon>
        <taxon>Pseudomonadati</taxon>
        <taxon>Bacteroidota</taxon>
        <taxon>Cytophagia</taxon>
        <taxon>Cytophagales</taxon>
        <taxon>Cyclobacteriaceae</taxon>
        <taxon>Arthrospiribacter</taxon>
    </lineage>
</organism>
<evidence type="ECO:0000313" key="3">
    <source>
        <dbReference type="EMBL" id="MBW3466288.1"/>
    </source>
</evidence>
<dbReference type="Pfam" id="PF01734">
    <property type="entry name" value="Patatin"/>
    <property type="match status" value="1"/>
</dbReference>
<protein>
    <submittedName>
        <fullName evidence="3">Patatin-like phospholipase family protein</fullName>
    </submittedName>
</protein>
<evidence type="ECO:0000256" key="1">
    <source>
        <dbReference type="SAM" id="Phobius"/>
    </source>
</evidence>
<dbReference type="RefSeq" id="WP_219286075.1">
    <property type="nucleotide sequence ID" value="NZ_RPHB01000001.1"/>
</dbReference>
<dbReference type="InterPro" id="IPR002641">
    <property type="entry name" value="PNPLA_dom"/>
</dbReference>
<feature type="transmembrane region" description="Helical" evidence="1">
    <location>
        <begin position="234"/>
        <end position="254"/>
    </location>
</feature>
<dbReference type="EMBL" id="RPHB01000001">
    <property type="protein sequence ID" value="MBW3466288.1"/>
    <property type="molecule type" value="Genomic_DNA"/>
</dbReference>
<dbReference type="AlphaFoldDB" id="A0A951IQE5"/>
<name>A0A951IQE5_9BACT</name>
<keyword evidence="1" id="KW-1133">Transmembrane helix</keyword>
<proteinExistence type="predicted"/>
<evidence type="ECO:0000313" key="4">
    <source>
        <dbReference type="Proteomes" id="UP000727490"/>
    </source>
</evidence>
<accession>A0A951IQE5</accession>
<feature type="transmembrane region" description="Helical" evidence="1">
    <location>
        <begin position="60"/>
        <end position="84"/>
    </location>
</feature>
<keyword evidence="1" id="KW-0812">Transmembrane</keyword>
<dbReference type="GO" id="GO:0006629">
    <property type="term" value="P:lipid metabolic process"/>
    <property type="evidence" value="ECO:0007669"/>
    <property type="project" value="InterPro"/>
</dbReference>
<evidence type="ECO:0000259" key="2">
    <source>
        <dbReference type="Pfam" id="PF01734"/>
    </source>
</evidence>
<keyword evidence="1" id="KW-0472">Membrane</keyword>
<keyword evidence="4" id="KW-1185">Reference proteome</keyword>
<feature type="transmembrane region" description="Helical" evidence="1">
    <location>
        <begin position="266"/>
        <end position="286"/>
    </location>
</feature>
<comment type="caution">
    <text evidence="3">The sequence shown here is derived from an EMBL/GenBank/DDBJ whole genome shotgun (WGS) entry which is preliminary data.</text>
</comment>
<dbReference type="Proteomes" id="UP000727490">
    <property type="component" value="Unassembled WGS sequence"/>
</dbReference>
<feature type="transmembrane region" description="Helical" evidence="1">
    <location>
        <begin position="293"/>
        <end position="310"/>
    </location>
</feature>
<feature type="transmembrane region" description="Helical" evidence="1">
    <location>
        <begin position="136"/>
        <end position="158"/>
    </location>
</feature>
<reference evidence="3 4" key="1">
    <citation type="journal article" date="2020" name="Syst. Appl. Microbiol.">
        <title>Arthrospiribacter ruber gen. nov., sp. nov., a novel bacterium isolated from Arthrospira cultures.</title>
        <authorList>
            <person name="Waleron M."/>
            <person name="Misztak A."/>
            <person name="Waleron M.M."/>
            <person name="Furmaniak M."/>
            <person name="Mrozik A."/>
            <person name="Waleron K."/>
        </authorList>
    </citation>
    <scope>NUCLEOTIDE SEQUENCE [LARGE SCALE GENOMIC DNA]</scope>
    <source>
        <strain evidence="3 4">DPMB0001</strain>
    </source>
</reference>